<accession>A0ABD2W0P3</accession>
<name>A0ABD2W0P3_9HYME</name>
<proteinExistence type="predicted"/>
<sequence>MAEYSENCEHRENDEISDCSEKWKDYFLKEAMKGDHHKVFSKIQCEEIIRDLQIAKATPSTKTNQQMRRMKRFDILEIDGVNRLIAKCKSDGVIEYYAPIEEMYDIIHQAHIATGDGGHSITCLNK</sequence>
<dbReference type="AlphaFoldDB" id="A0ABD2W0P3"/>
<reference evidence="1 2" key="1">
    <citation type="journal article" date="2024" name="bioRxiv">
        <title>A reference genome for Trichogramma kaykai: A tiny desert-dwelling parasitoid wasp with competing sex-ratio distorters.</title>
        <authorList>
            <person name="Culotta J."/>
            <person name="Lindsey A.R."/>
        </authorList>
    </citation>
    <scope>NUCLEOTIDE SEQUENCE [LARGE SCALE GENOMIC DNA]</scope>
    <source>
        <strain evidence="1 2">KSX58</strain>
    </source>
</reference>
<organism evidence="1 2">
    <name type="scientific">Trichogramma kaykai</name>
    <dbReference type="NCBI Taxonomy" id="54128"/>
    <lineage>
        <taxon>Eukaryota</taxon>
        <taxon>Metazoa</taxon>
        <taxon>Ecdysozoa</taxon>
        <taxon>Arthropoda</taxon>
        <taxon>Hexapoda</taxon>
        <taxon>Insecta</taxon>
        <taxon>Pterygota</taxon>
        <taxon>Neoptera</taxon>
        <taxon>Endopterygota</taxon>
        <taxon>Hymenoptera</taxon>
        <taxon>Apocrita</taxon>
        <taxon>Proctotrupomorpha</taxon>
        <taxon>Chalcidoidea</taxon>
        <taxon>Trichogrammatidae</taxon>
        <taxon>Trichogramma</taxon>
    </lineage>
</organism>
<keyword evidence="2" id="KW-1185">Reference proteome</keyword>
<gene>
    <name evidence="1" type="ORF">TKK_017982</name>
</gene>
<dbReference type="EMBL" id="JBJJXI010000146">
    <property type="protein sequence ID" value="KAL3386477.1"/>
    <property type="molecule type" value="Genomic_DNA"/>
</dbReference>
<dbReference type="Proteomes" id="UP001627154">
    <property type="component" value="Unassembled WGS sequence"/>
</dbReference>
<evidence type="ECO:0000313" key="1">
    <source>
        <dbReference type="EMBL" id="KAL3386477.1"/>
    </source>
</evidence>
<comment type="caution">
    <text evidence="1">The sequence shown here is derived from an EMBL/GenBank/DDBJ whole genome shotgun (WGS) entry which is preliminary data.</text>
</comment>
<evidence type="ECO:0000313" key="2">
    <source>
        <dbReference type="Proteomes" id="UP001627154"/>
    </source>
</evidence>
<protein>
    <submittedName>
        <fullName evidence="1">Uncharacterized protein</fullName>
    </submittedName>
</protein>